<keyword evidence="2" id="KW-1185">Reference proteome</keyword>
<organism evidence="1 2">
    <name type="scientific">Pristionchus entomophagus</name>
    <dbReference type="NCBI Taxonomy" id="358040"/>
    <lineage>
        <taxon>Eukaryota</taxon>
        <taxon>Metazoa</taxon>
        <taxon>Ecdysozoa</taxon>
        <taxon>Nematoda</taxon>
        <taxon>Chromadorea</taxon>
        <taxon>Rhabditida</taxon>
        <taxon>Rhabditina</taxon>
        <taxon>Diplogasteromorpha</taxon>
        <taxon>Diplogasteroidea</taxon>
        <taxon>Neodiplogasteridae</taxon>
        <taxon>Pristionchus</taxon>
    </lineage>
</organism>
<accession>A0AAV5TWT9</accession>
<evidence type="ECO:0000313" key="1">
    <source>
        <dbReference type="EMBL" id="GMS98926.1"/>
    </source>
</evidence>
<name>A0AAV5TWT9_9BILA</name>
<protein>
    <submittedName>
        <fullName evidence="1">Uncharacterized protein</fullName>
    </submittedName>
</protein>
<evidence type="ECO:0000313" key="2">
    <source>
        <dbReference type="Proteomes" id="UP001432027"/>
    </source>
</evidence>
<dbReference type="AlphaFoldDB" id="A0AAV5TWT9"/>
<proteinExistence type="predicted"/>
<dbReference type="Proteomes" id="UP001432027">
    <property type="component" value="Unassembled WGS sequence"/>
</dbReference>
<reference evidence="1" key="1">
    <citation type="submission" date="2023-10" db="EMBL/GenBank/DDBJ databases">
        <title>Genome assembly of Pristionchus species.</title>
        <authorList>
            <person name="Yoshida K."/>
            <person name="Sommer R.J."/>
        </authorList>
    </citation>
    <scope>NUCLEOTIDE SEQUENCE</scope>
    <source>
        <strain evidence="1">RS0144</strain>
    </source>
</reference>
<dbReference type="EMBL" id="BTSX01000005">
    <property type="protein sequence ID" value="GMS98926.1"/>
    <property type="molecule type" value="Genomic_DNA"/>
</dbReference>
<sequence>MQTHERNPTDFCQIRYVCTRVRSIPHQIESHAPTALRSHLCLSLAIFQLEADFDGCGKAKY</sequence>
<comment type="caution">
    <text evidence="1">The sequence shown here is derived from an EMBL/GenBank/DDBJ whole genome shotgun (WGS) entry which is preliminary data.</text>
</comment>
<gene>
    <name evidence="1" type="ORF">PENTCL1PPCAC_21101</name>
</gene>